<organism evidence="7 8">
    <name type="scientific">Sphingomonas cynarae</name>
    <dbReference type="NCBI Taxonomy" id="930197"/>
    <lineage>
        <taxon>Bacteria</taxon>
        <taxon>Pseudomonadati</taxon>
        <taxon>Pseudomonadota</taxon>
        <taxon>Alphaproteobacteria</taxon>
        <taxon>Sphingomonadales</taxon>
        <taxon>Sphingomonadaceae</taxon>
        <taxon>Sphingomonas</taxon>
    </lineage>
</organism>
<evidence type="ECO:0000313" key="8">
    <source>
        <dbReference type="Proteomes" id="UP001500523"/>
    </source>
</evidence>
<keyword evidence="3 6" id="KW-1133">Transmembrane helix</keyword>
<dbReference type="PANTHER" id="PTHR30168">
    <property type="entry name" value="PUTATIVE MEMBRANE PROTEIN YPFJ"/>
    <property type="match status" value="1"/>
</dbReference>
<dbReference type="EMBL" id="BAABBF010000005">
    <property type="protein sequence ID" value="GAA3713377.1"/>
    <property type="molecule type" value="Genomic_DNA"/>
</dbReference>
<dbReference type="RefSeq" id="WP_344693505.1">
    <property type="nucleotide sequence ID" value="NZ_BAABBF010000005.1"/>
</dbReference>
<dbReference type="Pfam" id="PF04228">
    <property type="entry name" value="Zn_peptidase"/>
    <property type="match status" value="1"/>
</dbReference>
<comment type="subcellular location">
    <subcellularLocation>
        <location evidence="1">Membrane</location>
        <topology evidence="1">Single-pass membrane protein</topology>
    </subcellularLocation>
</comment>
<protein>
    <submittedName>
        <fullName evidence="7">Neutral zinc metallopeptidase</fullName>
    </submittedName>
</protein>
<evidence type="ECO:0000256" key="3">
    <source>
        <dbReference type="ARBA" id="ARBA00022989"/>
    </source>
</evidence>
<evidence type="ECO:0000313" key="7">
    <source>
        <dbReference type="EMBL" id="GAA3713377.1"/>
    </source>
</evidence>
<dbReference type="PANTHER" id="PTHR30168:SF0">
    <property type="entry name" value="INNER MEMBRANE PROTEIN"/>
    <property type="match status" value="1"/>
</dbReference>
<keyword evidence="2 6" id="KW-0812">Transmembrane</keyword>
<dbReference type="Proteomes" id="UP001500523">
    <property type="component" value="Unassembled WGS sequence"/>
</dbReference>
<feature type="transmembrane region" description="Helical" evidence="6">
    <location>
        <begin position="41"/>
        <end position="62"/>
    </location>
</feature>
<name>A0ABP7E5B3_9SPHN</name>
<sequence length="305" mass="31942">MRLDDYDPNDINVGDQRGEGGGGGGFGGGGGGLLLGLLPMIGSRFGCGGIVVVLIILAVMGLNPLSLLGGGGGSTSTQVTRSAPAGGNEAVTACAVNPESRAACNAFESAQDTWVALFAKSNQQFVKPTLQFYGGSGKSGCGAAQAAMGPFYCPTDRGIYLDTSFFNELANRFGAKGDFAQYYVIAHEFGHHIQNLLGTSDQVQRIQRTAGEREGNAASVRLELQADCYAGVWAAANRNRLESGDIEEGMTAARAIGDDTLQREGQGRVVPDSFTHGSSEQRMRWLRRGLETGDPAQCDTFSGAI</sequence>
<feature type="region of interest" description="Disordered" evidence="5">
    <location>
        <begin position="1"/>
        <end position="22"/>
    </location>
</feature>
<gene>
    <name evidence="7" type="ORF">GCM10022268_22680</name>
</gene>
<evidence type="ECO:0000256" key="1">
    <source>
        <dbReference type="ARBA" id="ARBA00004167"/>
    </source>
</evidence>
<dbReference type="InterPro" id="IPR007343">
    <property type="entry name" value="Uncharacterised_pept_Zn_put"/>
</dbReference>
<comment type="caution">
    <text evidence="7">The sequence shown here is derived from an EMBL/GenBank/DDBJ whole genome shotgun (WGS) entry which is preliminary data.</text>
</comment>
<accession>A0ABP7E5B3</accession>
<reference evidence="8" key="1">
    <citation type="journal article" date="2019" name="Int. J. Syst. Evol. Microbiol.">
        <title>The Global Catalogue of Microorganisms (GCM) 10K type strain sequencing project: providing services to taxonomists for standard genome sequencing and annotation.</title>
        <authorList>
            <consortium name="The Broad Institute Genomics Platform"/>
            <consortium name="The Broad Institute Genome Sequencing Center for Infectious Disease"/>
            <person name="Wu L."/>
            <person name="Ma J."/>
        </authorList>
    </citation>
    <scope>NUCLEOTIDE SEQUENCE [LARGE SCALE GENOMIC DNA]</scope>
    <source>
        <strain evidence="8">JCM 17498</strain>
    </source>
</reference>
<evidence type="ECO:0000256" key="4">
    <source>
        <dbReference type="ARBA" id="ARBA00023136"/>
    </source>
</evidence>
<evidence type="ECO:0000256" key="5">
    <source>
        <dbReference type="SAM" id="MobiDB-lite"/>
    </source>
</evidence>
<keyword evidence="8" id="KW-1185">Reference proteome</keyword>
<evidence type="ECO:0000256" key="6">
    <source>
        <dbReference type="SAM" id="Phobius"/>
    </source>
</evidence>
<proteinExistence type="predicted"/>
<evidence type="ECO:0000256" key="2">
    <source>
        <dbReference type="ARBA" id="ARBA00022692"/>
    </source>
</evidence>
<keyword evidence="4 6" id="KW-0472">Membrane</keyword>